<sequence>MKQRIKDLITRIKELENELSIEIENELNEIQKRFEYTVERGRVRFQEGALATQKAFKKNLYRYFRESKLIFFLTAPIIYSVLIPLLLFDLFLTLYQVLCFPVYQIRKVNRKDYLIIDRQHLAYLNLVEKVNCMYCGYANGLLSYALEIGSRTEKYWCPIKHAKKVRDPHSRYRAFLEYGDGEGYKNKLNEFRRPRK</sequence>
<keyword evidence="4" id="KW-1185">Reference proteome</keyword>
<evidence type="ECO:0000256" key="2">
    <source>
        <dbReference type="SAM" id="Phobius"/>
    </source>
</evidence>
<keyword evidence="2" id="KW-0812">Transmembrane</keyword>
<reference evidence="3 4" key="1">
    <citation type="submission" date="2016-10" db="EMBL/GenBank/DDBJ databases">
        <authorList>
            <person name="de Groot N.N."/>
        </authorList>
    </citation>
    <scope>NUCLEOTIDE SEQUENCE [LARGE SCALE GENOMIC DNA]</scope>
    <source>
        <strain evidence="3 4">DSM 12130</strain>
    </source>
</reference>
<accession>A0A1H0W1A8</accession>
<dbReference type="AlphaFoldDB" id="A0A1H0W1A8"/>
<feature type="coiled-coil region" evidence="1">
    <location>
        <begin position="5"/>
        <end position="33"/>
    </location>
</feature>
<evidence type="ECO:0000313" key="4">
    <source>
        <dbReference type="Proteomes" id="UP000199073"/>
    </source>
</evidence>
<dbReference type="EMBL" id="FNJI01000082">
    <property type="protein sequence ID" value="SDP84146.1"/>
    <property type="molecule type" value="Genomic_DNA"/>
</dbReference>
<keyword evidence="2" id="KW-0472">Membrane</keyword>
<dbReference type="OrthoDB" id="9795505at2"/>
<organism evidence="3 4">
    <name type="scientific">Desulforhopalus singaporensis</name>
    <dbReference type="NCBI Taxonomy" id="91360"/>
    <lineage>
        <taxon>Bacteria</taxon>
        <taxon>Pseudomonadati</taxon>
        <taxon>Thermodesulfobacteriota</taxon>
        <taxon>Desulfobulbia</taxon>
        <taxon>Desulfobulbales</taxon>
        <taxon>Desulfocapsaceae</taxon>
        <taxon>Desulforhopalus</taxon>
    </lineage>
</organism>
<feature type="transmembrane region" description="Helical" evidence="2">
    <location>
        <begin position="69"/>
        <end position="95"/>
    </location>
</feature>
<gene>
    <name evidence="3" type="ORF">SAMN05660330_04349</name>
</gene>
<keyword evidence="2" id="KW-1133">Transmembrane helix</keyword>
<proteinExistence type="predicted"/>
<dbReference type="RefSeq" id="WP_092226298.1">
    <property type="nucleotide sequence ID" value="NZ_FNJI01000082.1"/>
</dbReference>
<keyword evidence="1" id="KW-0175">Coiled coil</keyword>
<name>A0A1H0W1A8_9BACT</name>
<evidence type="ECO:0000313" key="3">
    <source>
        <dbReference type="EMBL" id="SDP84146.1"/>
    </source>
</evidence>
<dbReference type="STRING" id="91360.SAMN05660330_04349"/>
<dbReference type="Proteomes" id="UP000199073">
    <property type="component" value="Unassembled WGS sequence"/>
</dbReference>
<evidence type="ECO:0000256" key="1">
    <source>
        <dbReference type="SAM" id="Coils"/>
    </source>
</evidence>
<protein>
    <submittedName>
        <fullName evidence="3">Uncharacterized protein</fullName>
    </submittedName>
</protein>